<comment type="similarity">
    <text evidence="3">Belongs to the PTPS family. QueD subfamily.</text>
</comment>
<evidence type="ECO:0000256" key="1">
    <source>
        <dbReference type="ARBA" id="ARBA00002285"/>
    </source>
</evidence>
<dbReference type="EC" id="4.1.2.50" evidence="4"/>
<organism evidence="8 9">
    <name type="scientific">Sphingomonas kyeonggiensis</name>
    <dbReference type="NCBI Taxonomy" id="1268553"/>
    <lineage>
        <taxon>Bacteria</taxon>
        <taxon>Pseudomonadati</taxon>
        <taxon>Pseudomonadota</taxon>
        <taxon>Alphaproteobacteria</taxon>
        <taxon>Sphingomonadales</taxon>
        <taxon>Sphingomonadaceae</taxon>
        <taxon>Sphingomonas</taxon>
    </lineage>
</organism>
<dbReference type="InterPro" id="IPR038418">
    <property type="entry name" value="6-PTP_synth/QueD_sf"/>
</dbReference>
<name>A0A7W6JVU9_9SPHN</name>
<dbReference type="Proteomes" id="UP000557392">
    <property type="component" value="Unassembled WGS sequence"/>
</dbReference>
<evidence type="ECO:0000256" key="2">
    <source>
        <dbReference type="ARBA" id="ARBA00005061"/>
    </source>
</evidence>
<proteinExistence type="inferred from homology"/>
<evidence type="ECO:0000256" key="7">
    <source>
        <dbReference type="ARBA" id="ARBA00048807"/>
    </source>
</evidence>
<evidence type="ECO:0000256" key="4">
    <source>
        <dbReference type="ARBA" id="ARBA00012982"/>
    </source>
</evidence>
<dbReference type="UniPathway" id="UPA00391"/>
<dbReference type="InterPro" id="IPR007115">
    <property type="entry name" value="6-PTP_synth/QueD"/>
</dbReference>
<dbReference type="AlphaFoldDB" id="A0A7W6JVU9"/>
<comment type="pathway">
    <text evidence="2">Purine metabolism; 7-cyano-7-deazaguanine biosynthesis.</text>
</comment>
<evidence type="ECO:0000256" key="5">
    <source>
        <dbReference type="ARBA" id="ARBA00018141"/>
    </source>
</evidence>
<keyword evidence="9" id="KW-1185">Reference proteome</keyword>
<evidence type="ECO:0000313" key="8">
    <source>
        <dbReference type="EMBL" id="MBB4100488.1"/>
    </source>
</evidence>
<sequence>MTVRGTPDPETGMLIDLTLFERSLDSARSGLDHRLLDDVAGLGPATLENLCAWIWRTLADSVPGLHRVEVFRDSQGDRCSYQEGMG</sequence>
<dbReference type="EMBL" id="JACIEH010000003">
    <property type="protein sequence ID" value="MBB4100488.1"/>
    <property type="molecule type" value="Genomic_DNA"/>
</dbReference>
<comment type="function">
    <text evidence="1">Catalyzes the conversion of 7,8-dihydroneopterin triphosphate (H2NTP) to 6-carboxy-5,6,7,8-tetrahydropterin (CPH4) and acetaldehyde.</text>
</comment>
<protein>
    <recommendedName>
        <fullName evidence="5">6-carboxy-5,6,7,8-tetrahydropterin synthase</fullName>
        <ecNumber evidence="4">4.1.2.50</ecNumber>
    </recommendedName>
    <alternativeName>
        <fullName evidence="6">Queuosine biosynthesis protein QueD</fullName>
    </alternativeName>
</protein>
<evidence type="ECO:0000256" key="6">
    <source>
        <dbReference type="ARBA" id="ARBA00031449"/>
    </source>
</evidence>
<dbReference type="Pfam" id="PF01242">
    <property type="entry name" value="PTPS"/>
    <property type="match status" value="1"/>
</dbReference>
<gene>
    <name evidence="8" type="ORF">GGR46_004060</name>
</gene>
<dbReference type="Gene3D" id="3.30.479.10">
    <property type="entry name" value="6-pyruvoyl tetrahydropterin synthase/QueD"/>
    <property type="match status" value="1"/>
</dbReference>
<evidence type="ECO:0000256" key="3">
    <source>
        <dbReference type="ARBA" id="ARBA00008900"/>
    </source>
</evidence>
<reference evidence="8 9" key="1">
    <citation type="submission" date="2020-08" db="EMBL/GenBank/DDBJ databases">
        <title>Genomic Encyclopedia of Type Strains, Phase IV (KMG-IV): sequencing the most valuable type-strain genomes for metagenomic binning, comparative biology and taxonomic classification.</title>
        <authorList>
            <person name="Goeker M."/>
        </authorList>
    </citation>
    <scope>NUCLEOTIDE SEQUENCE [LARGE SCALE GENOMIC DNA]</scope>
    <source>
        <strain evidence="8 9">DSM 101806</strain>
    </source>
</reference>
<comment type="catalytic activity">
    <reaction evidence="7">
        <text>7,8-dihydroneopterin 3'-triphosphate + H2O = 6-carboxy-5,6,7,8-tetrahydropterin + triphosphate + acetaldehyde + 2 H(+)</text>
        <dbReference type="Rhea" id="RHEA:27966"/>
        <dbReference type="ChEBI" id="CHEBI:15343"/>
        <dbReference type="ChEBI" id="CHEBI:15377"/>
        <dbReference type="ChEBI" id="CHEBI:15378"/>
        <dbReference type="ChEBI" id="CHEBI:18036"/>
        <dbReference type="ChEBI" id="CHEBI:58462"/>
        <dbReference type="ChEBI" id="CHEBI:61032"/>
        <dbReference type="EC" id="4.1.2.50"/>
    </reaction>
</comment>
<accession>A0A7W6JVU9</accession>
<dbReference type="SUPFAM" id="SSF55620">
    <property type="entry name" value="Tetrahydrobiopterin biosynthesis enzymes-like"/>
    <property type="match status" value="1"/>
</dbReference>
<comment type="caution">
    <text evidence="8">The sequence shown here is derived from an EMBL/GenBank/DDBJ whole genome shotgun (WGS) entry which is preliminary data.</text>
</comment>
<dbReference type="GO" id="GO:0070497">
    <property type="term" value="F:6-carboxytetrahydropterin synthase activity"/>
    <property type="evidence" value="ECO:0007669"/>
    <property type="project" value="UniProtKB-EC"/>
</dbReference>
<evidence type="ECO:0000313" key="9">
    <source>
        <dbReference type="Proteomes" id="UP000557392"/>
    </source>
</evidence>
<keyword evidence="8" id="KW-0456">Lyase</keyword>